<evidence type="ECO:0000313" key="2">
    <source>
        <dbReference type="Proteomes" id="UP000030651"/>
    </source>
</evidence>
<reference evidence="2" key="1">
    <citation type="journal article" date="2015" name="BMC Genomics">
        <title>Genomic and transcriptomic analysis of the endophytic fungus Pestalotiopsis fici reveals its lifestyle and high potential for synthesis of natural products.</title>
        <authorList>
            <person name="Wang X."/>
            <person name="Zhang X."/>
            <person name="Liu L."/>
            <person name="Xiang M."/>
            <person name="Wang W."/>
            <person name="Sun X."/>
            <person name="Che Y."/>
            <person name="Guo L."/>
            <person name="Liu G."/>
            <person name="Guo L."/>
            <person name="Wang C."/>
            <person name="Yin W.B."/>
            <person name="Stadler M."/>
            <person name="Zhang X."/>
            <person name="Liu X."/>
        </authorList>
    </citation>
    <scope>NUCLEOTIDE SEQUENCE [LARGE SCALE GENOMIC DNA]</scope>
    <source>
        <strain evidence="2">W106-1 / CGMCC3.15140</strain>
    </source>
</reference>
<dbReference type="OrthoDB" id="4775238at2759"/>
<dbReference type="Proteomes" id="UP000030651">
    <property type="component" value="Unassembled WGS sequence"/>
</dbReference>
<name>W3WTC4_PESFW</name>
<proteinExistence type="predicted"/>
<dbReference type="HOGENOM" id="CLU_1907402_0_0_1"/>
<sequence>MLHSPQDPAITSDTSPIHDSATINLSISNLRPHESLLRWVVDSYAHRYLLVGVMDHAATDVPSWLESRDENTGVLYTSPVDTINGSFTFPRQWPLNFRETSLINITWTMKYEGVNLYYYQRGKVAVSTQIASK</sequence>
<dbReference type="InParanoid" id="W3WTC4"/>
<organism evidence="1 2">
    <name type="scientific">Pestalotiopsis fici (strain W106-1 / CGMCC3.15140)</name>
    <dbReference type="NCBI Taxonomy" id="1229662"/>
    <lineage>
        <taxon>Eukaryota</taxon>
        <taxon>Fungi</taxon>
        <taxon>Dikarya</taxon>
        <taxon>Ascomycota</taxon>
        <taxon>Pezizomycotina</taxon>
        <taxon>Sordariomycetes</taxon>
        <taxon>Xylariomycetidae</taxon>
        <taxon>Amphisphaeriales</taxon>
        <taxon>Sporocadaceae</taxon>
        <taxon>Pestalotiopsis</taxon>
    </lineage>
</organism>
<protein>
    <submittedName>
        <fullName evidence="1">Uncharacterized protein</fullName>
    </submittedName>
</protein>
<dbReference type="RefSeq" id="XP_007838240.1">
    <property type="nucleotide sequence ID" value="XM_007840049.1"/>
</dbReference>
<dbReference type="EMBL" id="KI912117">
    <property type="protein sequence ID" value="ETS76081.1"/>
    <property type="molecule type" value="Genomic_DNA"/>
</dbReference>
<dbReference type="KEGG" id="pfy:PFICI_11468"/>
<evidence type="ECO:0000313" key="1">
    <source>
        <dbReference type="EMBL" id="ETS76081.1"/>
    </source>
</evidence>
<gene>
    <name evidence="1" type="ORF">PFICI_11468</name>
</gene>
<keyword evidence="2" id="KW-1185">Reference proteome</keyword>
<dbReference type="GeneID" id="19276481"/>
<accession>W3WTC4</accession>
<dbReference type="AlphaFoldDB" id="W3WTC4"/>